<dbReference type="InterPro" id="IPR001628">
    <property type="entry name" value="Znf_hrmn_rcpt"/>
</dbReference>
<dbReference type="Proteomes" id="UP000277928">
    <property type="component" value="Unassembled WGS sequence"/>
</dbReference>
<dbReference type="GO" id="GO:0043565">
    <property type="term" value="F:sequence-specific DNA binding"/>
    <property type="evidence" value="ECO:0007669"/>
    <property type="project" value="InterPro"/>
</dbReference>
<proteinExistence type="predicted"/>
<feature type="non-terminal residue" evidence="10">
    <location>
        <position position="47"/>
    </location>
</feature>
<evidence type="ECO:0000313" key="10">
    <source>
        <dbReference type="EMBL" id="VDM91342.1"/>
    </source>
</evidence>
<reference evidence="10 11" key="1">
    <citation type="submission" date="2018-08" db="EMBL/GenBank/DDBJ databases">
        <authorList>
            <person name="Laetsch R D."/>
            <person name="Stevens L."/>
            <person name="Kumar S."/>
            <person name="Blaxter L. M."/>
        </authorList>
    </citation>
    <scope>NUCLEOTIDE SEQUENCE [LARGE SCALE GENOMIC DNA]</scope>
</reference>
<dbReference type="InterPro" id="IPR013088">
    <property type="entry name" value="Znf_NHR/GATA"/>
</dbReference>
<keyword evidence="2" id="KW-0863">Zinc-finger</keyword>
<protein>
    <recommendedName>
        <fullName evidence="9">Nuclear receptor domain-containing protein</fullName>
    </recommendedName>
</protein>
<keyword evidence="8" id="KW-0539">Nucleus</keyword>
<dbReference type="Gene3D" id="3.30.50.10">
    <property type="entry name" value="Erythroid Transcription Factor GATA-1, subunit A"/>
    <property type="match status" value="1"/>
</dbReference>
<keyword evidence="6" id="KW-0804">Transcription</keyword>
<evidence type="ECO:0000259" key="9">
    <source>
        <dbReference type="Pfam" id="PF00105"/>
    </source>
</evidence>
<gene>
    <name evidence="10" type="ORF">NLS_LOCUS9268</name>
</gene>
<feature type="domain" description="Nuclear receptor" evidence="9">
    <location>
        <begin position="27"/>
        <end position="47"/>
    </location>
</feature>
<dbReference type="Pfam" id="PF00105">
    <property type="entry name" value="zf-C4"/>
    <property type="match status" value="1"/>
</dbReference>
<dbReference type="GO" id="GO:0008270">
    <property type="term" value="F:zinc ion binding"/>
    <property type="evidence" value="ECO:0007669"/>
    <property type="project" value="UniProtKB-KW"/>
</dbReference>
<evidence type="ECO:0000256" key="1">
    <source>
        <dbReference type="ARBA" id="ARBA00022723"/>
    </source>
</evidence>
<evidence type="ECO:0000256" key="2">
    <source>
        <dbReference type="ARBA" id="ARBA00022771"/>
    </source>
</evidence>
<organism evidence="10 11">
    <name type="scientific">Litomosoides sigmodontis</name>
    <name type="common">Filarial nematode worm</name>
    <dbReference type="NCBI Taxonomy" id="42156"/>
    <lineage>
        <taxon>Eukaryota</taxon>
        <taxon>Metazoa</taxon>
        <taxon>Ecdysozoa</taxon>
        <taxon>Nematoda</taxon>
        <taxon>Chromadorea</taxon>
        <taxon>Rhabditida</taxon>
        <taxon>Spirurina</taxon>
        <taxon>Spiruromorpha</taxon>
        <taxon>Filarioidea</taxon>
        <taxon>Onchocercidae</taxon>
        <taxon>Litomosoides</taxon>
    </lineage>
</organism>
<evidence type="ECO:0000313" key="11">
    <source>
        <dbReference type="Proteomes" id="UP000277928"/>
    </source>
</evidence>
<dbReference type="GO" id="GO:0003700">
    <property type="term" value="F:DNA-binding transcription factor activity"/>
    <property type="evidence" value="ECO:0007669"/>
    <property type="project" value="InterPro"/>
</dbReference>
<keyword evidence="11" id="KW-1185">Reference proteome</keyword>
<evidence type="ECO:0000256" key="8">
    <source>
        <dbReference type="ARBA" id="ARBA00023242"/>
    </source>
</evidence>
<dbReference type="AlphaFoldDB" id="A0A3P7K1J5"/>
<evidence type="ECO:0000256" key="7">
    <source>
        <dbReference type="ARBA" id="ARBA00023170"/>
    </source>
</evidence>
<dbReference type="EMBL" id="UYRX01001467">
    <property type="protein sequence ID" value="VDM91342.1"/>
    <property type="molecule type" value="Genomic_DNA"/>
</dbReference>
<keyword evidence="4" id="KW-0805">Transcription regulation</keyword>
<keyword evidence="7" id="KW-0675">Receptor</keyword>
<dbReference type="SUPFAM" id="SSF57716">
    <property type="entry name" value="Glucocorticoid receptor-like (DNA-binding domain)"/>
    <property type="match status" value="1"/>
</dbReference>
<evidence type="ECO:0000256" key="6">
    <source>
        <dbReference type="ARBA" id="ARBA00023163"/>
    </source>
</evidence>
<keyword evidence="3" id="KW-0862">Zinc</keyword>
<evidence type="ECO:0000256" key="4">
    <source>
        <dbReference type="ARBA" id="ARBA00023015"/>
    </source>
</evidence>
<evidence type="ECO:0000256" key="3">
    <source>
        <dbReference type="ARBA" id="ARBA00022833"/>
    </source>
</evidence>
<sequence length="47" mass="5260">MAFKKFQKDDKSSLDLFKNKITKTIERCAVCGDLATGFHYEVASCNG</sequence>
<name>A0A3P7K1J5_LITSI</name>
<keyword evidence="5" id="KW-0238">DNA-binding</keyword>
<evidence type="ECO:0000256" key="5">
    <source>
        <dbReference type="ARBA" id="ARBA00023125"/>
    </source>
</evidence>
<accession>A0A3P7K1J5</accession>
<dbReference type="OrthoDB" id="5832942at2759"/>
<keyword evidence="1" id="KW-0479">Metal-binding</keyword>